<dbReference type="Proteomes" id="UP000261660">
    <property type="component" value="Unplaced"/>
</dbReference>
<dbReference type="SUPFAM" id="SSF52540">
    <property type="entry name" value="P-loop containing nucleoside triphosphate hydrolases"/>
    <property type="match status" value="1"/>
</dbReference>
<keyword evidence="3" id="KW-0342">GTP-binding</keyword>
<dbReference type="InterPro" id="IPR045058">
    <property type="entry name" value="GIMA/IAN/Toc"/>
</dbReference>
<dbReference type="InParanoid" id="A0A3Q3EIC3"/>
<evidence type="ECO:0000313" key="7">
    <source>
        <dbReference type="Proteomes" id="UP000261660"/>
    </source>
</evidence>
<dbReference type="AlphaFoldDB" id="A0A3Q3EIC3"/>
<dbReference type="PROSITE" id="PS51720">
    <property type="entry name" value="G_AIG1"/>
    <property type="match status" value="1"/>
</dbReference>
<dbReference type="GO" id="GO:0005525">
    <property type="term" value="F:GTP binding"/>
    <property type="evidence" value="ECO:0007669"/>
    <property type="project" value="UniProtKB-KW"/>
</dbReference>
<evidence type="ECO:0000259" key="5">
    <source>
        <dbReference type="PROSITE" id="PS51720"/>
    </source>
</evidence>
<name>A0A3Q3EIC3_9LABR</name>
<feature type="compositionally biased region" description="Basic residues" evidence="4">
    <location>
        <begin position="200"/>
        <end position="225"/>
    </location>
</feature>
<sequence length="225" mass="26090">MKPTMYNNEKIRIVMVGKTGAGKSAAGNTILGHECFESVFSPESVTADCAKAYGELDRQKVSVIDTPGLFDTNTDEETTRKNISQCMAYKKKRRRWRRFKIFGKSADKYSMVLFTHGDQLSGTIEEFLKKSKELQELVAKCNNQYHVFDNTISDSSQTRELLNKIRKITEKNTGNHYTTEMFQEKLRENSGKRAKDKEARKTRRRKELKKMKRVQKGIKENKRKT</sequence>
<keyword evidence="2" id="KW-0547">Nucleotide-binding</keyword>
<feature type="compositionally biased region" description="Basic and acidic residues" evidence="4">
    <location>
        <begin position="182"/>
        <end position="199"/>
    </location>
</feature>
<proteinExistence type="inferred from homology"/>
<reference evidence="6" key="1">
    <citation type="submission" date="2025-08" db="UniProtKB">
        <authorList>
            <consortium name="Ensembl"/>
        </authorList>
    </citation>
    <scope>IDENTIFICATION</scope>
</reference>
<dbReference type="GeneTree" id="ENSGT01120000271858"/>
<accession>A0A3Q3EIC3</accession>
<dbReference type="Ensembl" id="ENSLBET00000006157.1">
    <property type="protein sequence ID" value="ENSLBEP00000005857.1"/>
    <property type="gene ID" value="ENSLBEG00000004504.1"/>
</dbReference>
<dbReference type="PANTHER" id="PTHR10903">
    <property type="entry name" value="GTPASE, IMAP FAMILY MEMBER-RELATED"/>
    <property type="match status" value="1"/>
</dbReference>
<dbReference type="Pfam" id="PF04548">
    <property type="entry name" value="AIG1"/>
    <property type="match status" value="2"/>
</dbReference>
<keyword evidence="7" id="KW-1185">Reference proteome</keyword>
<evidence type="ECO:0000313" key="6">
    <source>
        <dbReference type="Ensembl" id="ENSLBEP00000005857.1"/>
    </source>
</evidence>
<dbReference type="STRING" id="56723.ENSLBEP00000005857"/>
<reference evidence="6" key="2">
    <citation type="submission" date="2025-09" db="UniProtKB">
        <authorList>
            <consortium name="Ensembl"/>
        </authorList>
    </citation>
    <scope>IDENTIFICATION</scope>
</reference>
<dbReference type="InterPro" id="IPR027417">
    <property type="entry name" value="P-loop_NTPase"/>
</dbReference>
<evidence type="ECO:0000256" key="4">
    <source>
        <dbReference type="SAM" id="MobiDB-lite"/>
    </source>
</evidence>
<feature type="region of interest" description="Disordered" evidence="4">
    <location>
        <begin position="181"/>
        <end position="225"/>
    </location>
</feature>
<feature type="domain" description="AIG1-type G" evidence="5">
    <location>
        <begin position="8"/>
        <end position="186"/>
    </location>
</feature>
<dbReference type="Gene3D" id="3.40.50.300">
    <property type="entry name" value="P-loop containing nucleotide triphosphate hydrolases"/>
    <property type="match status" value="2"/>
</dbReference>
<evidence type="ECO:0000256" key="3">
    <source>
        <dbReference type="ARBA" id="ARBA00023134"/>
    </source>
</evidence>
<dbReference type="InterPro" id="IPR006703">
    <property type="entry name" value="G_AIG1"/>
</dbReference>
<comment type="similarity">
    <text evidence="1">Belongs to the TRAFAC class TrmE-Era-EngA-EngB-Septin-like GTPase superfamily. AIG1/Toc34/Toc159-like paraseptin GTPase family. IAN subfamily.</text>
</comment>
<protein>
    <recommendedName>
        <fullName evidence="5">AIG1-type G domain-containing protein</fullName>
    </recommendedName>
</protein>
<organism evidence="6 7">
    <name type="scientific">Labrus bergylta</name>
    <name type="common">ballan wrasse</name>
    <dbReference type="NCBI Taxonomy" id="56723"/>
    <lineage>
        <taxon>Eukaryota</taxon>
        <taxon>Metazoa</taxon>
        <taxon>Chordata</taxon>
        <taxon>Craniata</taxon>
        <taxon>Vertebrata</taxon>
        <taxon>Euteleostomi</taxon>
        <taxon>Actinopterygii</taxon>
        <taxon>Neopterygii</taxon>
        <taxon>Teleostei</taxon>
        <taxon>Neoteleostei</taxon>
        <taxon>Acanthomorphata</taxon>
        <taxon>Eupercaria</taxon>
        <taxon>Labriformes</taxon>
        <taxon>Labridae</taxon>
        <taxon>Labrus</taxon>
    </lineage>
</organism>
<evidence type="ECO:0000256" key="2">
    <source>
        <dbReference type="ARBA" id="ARBA00022741"/>
    </source>
</evidence>
<evidence type="ECO:0000256" key="1">
    <source>
        <dbReference type="ARBA" id="ARBA00008535"/>
    </source>
</evidence>
<dbReference type="PANTHER" id="PTHR10903:SF112">
    <property type="entry name" value="SI:CH211-113E8.5"/>
    <property type="match status" value="1"/>
</dbReference>